<proteinExistence type="predicted"/>
<feature type="compositionally biased region" description="Acidic residues" evidence="1">
    <location>
        <begin position="17"/>
        <end position="31"/>
    </location>
</feature>
<reference evidence="2" key="1">
    <citation type="journal article" date="2020" name="G3 (Bethesda)">
        <title>High-Quality Assemblies for Three Invasive Social Wasps from the &lt;i&gt;Vespula&lt;/i&gt; Genus.</title>
        <authorList>
            <person name="Harrop T.W.R."/>
            <person name="Guhlin J."/>
            <person name="McLaughlin G.M."/>
            <person name="Permina E."/>
            <person name="Stockwell P."/>
            <person name="Gilligan J."/>
            <person name="Le Lec M.F."/>
            <person name="Gruber M.A.M."/>
            <person name="Quinn O."/>
            <person name="Lovegrove M."/>
            <person name="Duncan E.J."/>
            <person name="Remnant E.J."/>
            <person name="Van Eeckhoven J."/>
            <person name="Graham B."/>
            <person name="Knapp R.A."/>
            <person name="Langford K.W."/>
            <person name="Kronenberg Z."/>
            <person name="Press M.O."/>
            <person name="Eacker S.M."/>
            <person name="Wilson-Rankin E.E."/>
            <person name="Purcell J."/>
            <person name="Lester P.J."/>
            <person name="Dearden P.K."/>
        </authorList>
    </citation>
    <scope>NUCLEOTIDE SEQUENCE</scope>
    <source>
        <strain evidence="2">Marl-1</strain>
    </source>
</reference>
<gene>
    <name evidence="2" type="ORF">HZH66_004496</name>
</gene>
<dbReference type="EMBL" id="JACSEA010000003">
    <property type="protein sequence ID" value="KAF7405590.1"/>
    <property type="molecule type" value="Genomic_DNA"/>
</dbReference>
<feature type="compositionally biased region" description="Basic and acidic residues" evidence="1">
    <location>
        <begin position="68"/>
        <end position="77"/>
    </location>
</feature>
<name>A0A834NE43_VESVU</name>
<feature type="region of interest" description="Disordered" evidence="1">
    <location>
        <begin position="95"/>
        <end position="159"/>
    </location>
</feature>
<dbReference type="AlphaFoldDB" id="A0A834NE43"/>
<sequence>MDIGVADESLNGIPYEESSESEEEEAAEDIEEVETEIVKAKRTTRERPISFSKMDDIKNRWESTSQQGRREVQREARKEEIAGIRSRLFMHFERREKPIGRCLENNGPRKLDGSCKVPSKSKRVEGMRDRDKDRDGNGDEDGDEDGDGDKDEDEDGTEE</sequence>
<dbReference type="Proteomes" id="UP000614350">
    <property type="component" value="Unassembled WGS sequence"/>
</dbReference>
<protein>
    <submittedName>
        <fullName evidence="2">Uncharacterized protein</fullName>
    </submittedName>
</protein>
<feature type="region of interest" description="Disordered" evidence="1">
    <location>
        <begin position="56"/>
        <end position="77"/>
    </location>
</feature>
<feature type="compositionally biased region" description="Acidic residues" evidence="1">
    <location>
        <begin position="138"/>
        <end position="159"/>
    </location>
</feature>
<evidence type="ECO:0000256" key="1">
    <source>
        <dbReference type="SAM" id="MobiDB-lite"/>
    </source>
</evidence>
<comment type="caution">
    <text evidence="2">The sequence shown here is derived from an EMBL/GenBank/DDBJ whole genome shotgun (WGS) entry which is preliminary data.</text>
</comment>
<evidence type="ECO:0000313" key="2">
    <source>
        <dbReference type="EMBL" id="KAF7405590.1"/>
    </source>
</evidence>
<keyword evidence="3" id="KW-1185">Reference proteome</keyword>
<organism evidence="2 3">
    <name type="scientific">Vespula vulgaris</name>
    <name type="common">Yellow jacket</name>
    <name type="synonym">Wasp</name>
    <dbReference type="NCBI Taxonomy" id="7454"/>
    <lineage>
        <taxon>Eukaryota</taxon>
        <taxon>Metazoa</taxon>
        <taxon>Ecdysozoa</taxon>
        <taxon>Arthropoda</taxon>
        <taxon>Hexapoda</taxon>
        <taxon>Insecta</taxon>
        <taxon>Pterygota</taxon>
        <taxon>Neoptera</taxon>
        <taxon>Endopterygota</taxon>
        <taxon>Hymenoptera</taxon>
        <taxon>Apocrita</taxon>
        <taxon>Aculeata</taxon>
        <taxon>Vespoidea</taxon>
        <taxon>Vespidae</taxon>
        <taxon>Vespinae</taxon>
        <taxon>Vespula</taxon>
    </lineage>
</organism>
<feature type="compositionally biased region" description="Basic and acidic residues" evidence="1">
    <location>
        <begin position="122"/>
        <end position="137"/>
    </location>
</feature>
<feature type="region of interest" description="Disordered" evidence="1">
    <location>
        <begin position="1"/>
        <end position="31"/>
    </location>
</feature>
<evidence type="ECO:0000313" key="3">
    <source>
        <dbReference type="Proteomes" id="UP000614350"/>
    </source>
</evidence>
<accession>A0A834NE43</accession>